<dbReference type="Proteomes" id="UP001646157">
    <property type="component" value="Unassembled WGS sequence"/>
</dbReference>
<protein>
    <recommendedName>
        <fullName evidence="4">Spore coat protein</fullName>
    </recommendedName>
</protein>
<reference evidence="2 3" key="1">
    <citation type="submission" date="2021-01" db="EMBL/GenBank/DDBJ databases">
        <title>Genomic Encyclopedia of Type Strains, Phase IV (KMG-IV): sequencing the most valuable type-strain genomes for metagenomic binning, comparative biology and taxonomic classification.</title>
        <authorList>
            <person name="Goeker M."/>
        </authorList>
    </citation>
    <scope>NUCLEOTIDE SEQUENCE [LARGE SCALE GENOMIC DNA]</scope>
    <source>
        <strain evidence="2 3">DSM 24834</strain>
    </source>
</reference>
<accession>A0ABS2NFK5</accession>
<organism evidence="2 3">
    <name type="scientific">Rossellomorea pakistanensis</name>
    <dbReference type="NCBI Taxonomy" id="992288"/>
    <lineage>
        <taxon>Bacteria</taxon>
        <taxon>Bacillati</taxon>
        <taxon>Bacillota</taxon>
        <taxon>Bacilli</taxon>
        <taxon>Bacillales</taxon>
        <taxon>Bacillaceae</taxon>
        <taxon>Rossellomorea</taxon>
    </lineage>
</organism>
<keyword evidence="1" id="KW-0472">Membrane</keyword>
<evidence type="ECO:0000256" key="1">
    <source>
        <dbReference type="SAM" id="Phobius"/>
    </source>
</evidence>
<evidence type="ECO:0008006" key="4">
    <source>
        <dbReference type="Google" id="ProtNLM"/>
    </source>
</evidence>
<dbReference type="EMBL" id="JAFBDZ010000003">
    <property type="protein sequence ID" value="MBM7586635.1"/>
    <property type="molecule type" value="Genomic_DNA"/>
</dbReference>
<proteinExistence type="predicted"/>
<sequence length="111" mass="11737">MYQPPYYYPNMGYPMRGGNQRFFPFFGLPFIAGGLAGLAISPFLWGGFGGRPCCPPYYPPYAPYGPGAYGGAPYGPGAYGGAPYGAGPYSNYSGGGNAPYSVTENINVYPK</sequence>
<evidence type="ECO:0000313" key="3">
    <source>
        <dbReference type="Proteomes" id="UP001646157"/>
    </source>
</evidence>
<keyword evidence="1" id="KW-0812">Transmembrane</keyword>
<keyword evidence="3" id="KW-1185">Reference proteome</keyword>
<dbReference type="RefSeq" id="WP_419096079.1">
    <property type="nucleotide sequence ID" value="NZ_JAFBDZ010000003.1"/>
</dbReference>
<keyword evidence="1" id="KW-1133">Transmembrane helix</keyword>
<comment type="caution">
    <text evidence="2">The sequence shown here is derived from an EMBL/GenBank/DDBJ whole genome shotgun (WGS) entry which is preliminary data.</text>
</comment>
<feature type="transmembrane region" description="Helical" evidence="1">
    <location>
        <begin position="21"/>
        <end position="45"/>
    </location>
</feature>
<name>A0ABS2NFK5_9BACI</name>
<evidence type="ECO:0000313" key="2">
    <source>
        <dbReference type="EMBL" id="MBM7586635.1"/>
    </source>
</evidence>
<gene>
    <name evidence="2" type="ORF">JOC86_003187</name>
</gene>